<dbReference type="Pfam" id="PF13807">
    <property type="entry name" value="GNVR"/>
    <property type="match status" value="1"/>
</dbReference>
<keyword evidence="5" id="KW-0418">Kinase</keyword>
<dbReference type="InterPro" id="IPR027417">
    <property type="entry name" value="P-loop_NTPase"/>
</dbReference>
<comment type="similarity">
    <text evidence="1">Belongs to the CpsD/CapB family.</text>
</comment>
<keyword evidence="3" id="KW-0808">Transferase</keyword>
<dbReference type="Proteomes" id="UP001597012">
    <property type="component" value="Unassembled WGS sequence"/>
</dbReference>
<protein>
    <recommendedName>
        <fullName evidence="2">non-specific protein-tyrosine kinase</fullName>
        <ecNumber evidence="2">2.7.10.2</ecNumber>
    </recommendedName>
</protein>
<evidence type="ECO:0000313" key="12">
    <source>
        <dbReference type="EMBL" id="MFD0798197.1"/>
    </source>
</evidence>
<dbReference type="EC" id="2.7.10.2" evidence="2"/>
<dbReference type="RefSeq" id="WP_379934843.1">
    <property type="nucleotide sequence ID" value="NZ_JBHTHY010000008.1"/>
</dbReference>
<evidence type="ECO:0000256" key="6">
    <source>
        <dbReference type="ARBA" id="ARBA00022840"/>
    </source>
</evidence>
<dbReference type="Gene3D" id="3.40.50.300">
    <property type="entry name" value="P-loop containing nucleotide triphosphate hydrolases"/>
    <property type="match status" value="1"/>
</dbReference>
<dbReference type="InterPro" id="IPR032807">
    <property type="entry name" value="GNVR"/>
</dbReference>
<keyword evidence="6" id="KW-0067">ATP-binding</keyword>
<evidence type="ECO:0000256" key="1">
    <source>
        <dbReference type="ARBA" id="ARBA00007316"/>
    </source>
</evidence>
<dbReference type="Pfam" id="PF13614">
    <property type="entry name" value="AAA_31"/>
    <property type="match status" value="1"/>
</dbReference>
<comment type="catalytic activity">
    <reaction evidence="8">
        <text>L-tyrosyl-[protein] + ATP = O-phospho-L-tyrosyl-[protein] + ADP + H(+)</text>
        <dbReference type="Rhea" id="RHEA:10596"/>
        <dbReference type="Rhea" id="RHEA-COMP:10136"/>
        <dbReference type="Rhea" id="RHEA-COMP:20101"/>
        <dbReference type="ChEBI" id="CHEBI:15378"/>
        <dbReference type="ChEBI" id="CHEBI:30616"/>
        <dbReference type="ChEBI" id="CHEBI:46858"/>
        <dbReference type="ChEBI" id="CHEBI:61978"/>
        <dbReference type="ChEBI" id="CHEBI:456216"/>
        <dbReference type="EC" id="2.7.10.2"/>
    </reaction>
</comment>
<evidence type="ECO:0000259" key="11">
    <source>
        <dbReference type="Pfam" id="PF13807"/>
    </source>
</evidence>
<accession>A0ABW3B4F1</accession>
<organism evidence="12 13">
    <name type="scientific">Maribacter chungangensis</name>
    <dbReference type="NCBI Taxonomy" id="1069117"/>
    <lineage>
        <taxon>Bacteria</taxon>
        <taxon>Pseudomonadati</taxon>
        <taxon>Bacteroidota</taxon>
        <taxon>Flavobacteriia</taxon>
        <taxon>Flavobacteriales</taxon>
        <taxon>Flavobacteriaceae</taxon>
        <taxon>Maribacter</taxon>
    </lineage>
</organism>
<reference evidence="13" key="1">
    <citation type="journal article" date="2019" name="Int. J. Syst. Evol. Microbiol.">
        <title>The Global Catalogue of Microorganisms (GCM) 10K type strain sequencing project: providing services to taxonomists for standard genome sequencing and annotation.</title>
        <authorList>
            <consortium name="The Broad Institute Genomics Platform"/>
            <consortium name="The Broad Institute Genome Sequencing Center for Infectious Disease"/>
            <person name="Wu L."/>
            <person name="Ma J."/>
        </authorList>
    </citation>
    <scope>NUCLEOTIDE SEQUENCE [LARGE SCALE GENOMIC DNA]</scope>
    <source>
        <strain evidence="13">CCUG 61948</strain>
    </source>
</reference>
<evidence type="ECO:0000313" key="13">
    <source>
        <dbReference type="Proteomes" id="UP001597012"/>
    </source>
</evidence>
<evidence type="ECO:0000256" key="9">
    <source>
        <dbReference type="SAM" id="Phobius"/>
    </source>
</evidence>
<evidence type="ECO:0000256" key="7">
    <source>
        <dbReference type="ARBA" id="ARBA00023137"/>
    </source>
</evidence>
<feature type="transmembrane region" description="Helical" evidence="9">
    <location>
        <begin position="492"/>
        <end position="512"/>
    </location>
</feature>
<keyword evidence="4" id="KW-0547">Nucleotide-binding</keyword>
<name>A0ABW3B4F1_9FLAO</name>
<feature type="domain" description="AAA" evidence="10">
    <location>
        <begin position="582"/>
        <end position="712"/>
    </location>
</feature>
<dbReference type="PANTHER" id="PTHR32309">
    <property type="entry name" value="TYROSINE-PROTEIN KINASE"/>
    <property type="match status" value="1"/>
</dbReference>
<dbReference type="SUPFAM" id="SSF52540">
    <property type="entry name" value="P-loop containing nucleoside triphosphate hydrolases"/>
    <property type="match status" value="1"/>
</dbReference>
<comment type="caution">
    <text evidence="12">The sequence shown here is derived from an EMBL/GenBank/DDBJ whole genome shotgun (WGS) entry which is preliminary data.</text>
</comment>
<evidence type="ECO:0000256" key="8">
    <source>
        <dbReference type="ARBA" id="ARBA00051245"/>
    </source>
</evidence>
<keyword evidence="9" id="KW-0472">Membrane</keyword>
<evidence type="ECO:0000256" key="5">
    <source>
        <dbReference type="ARBA" id="ARBA00022777"/>
    </source>
</evidence>
<dbReference type="InterPro" id="IPR005702">
    <property type="entry name" value="Wzc-like_C"/>
</dbReference>
<gene>
    <name evidence="12" type="ORF">ACFQZJ_12055</name>
</gene>
<keyword evidence="9" id="KW-1133">Transmembrane helix</keyword>
<dbReference type="NCBIfam" id="TIGR01007">
    <property type="entry name" value="eps_fam"/>
    <property type="match status" value="1"/>
</dbReference>
<feature type="transmembrane region" description="Helical" evidence="9">
    <location>
        <begin position="29"/>
        <end position="48"/>
    </location>
</feature>
<proteinExistence type="inferred from homology"/>
<dbReference type="CDD" id="cd05387">
    <property type="entry name" value="BY-kinase"/>
    <property type="match status" value="1"/>
</dbReference>
<keyword evidence="9" id="KW-0812">Transmembrane</keyword>
<dbReference type="PANTHER" id="PTHR32309:SF13">
    <property type="entry name" value="FERRIC ENTEROBACTIN TRANSPORT PROTEIN FEPE"/>
    <property type="match status" value="1"/>
</dbReference>
<sequence length="768" mass="86157">MKDPSFTLDIADDDSYYSIKPLINKYLKFWPWFLLSLLLCFLLGLGYLRYTPLSYKSTAKIKIIDETTEMNVAADAISMLSGGSSKINMDNEIEVLQSYRLLDQVASELNLDISFYAKGNIKTTQVWNLPVILTKTVLEDSLRNTMVFEMVLRRDQLEVTDEFERTWTLKYSALDSVNSTLPFAVSLSPDIGIDEYIGNTYELVLKPRKTTISDLRKAIRIEPTSKISDIISLNLVGESYQRSEAILNTLVRVFNNDGVLDRQQVSKRTLDFIDERFVYLSTELDSIEGGKEDFKRTNNLSYIEADAGISLERKSETENQVANLETQISLSGLLKKTVINQSAYSLLPVDIGLANSSLNTLVSSYNEIALEREKLVMTVGEEHPTLVNLSEQLERAKVNILKTVNVYQTQMRTSLRRLNTQRSKASSAFARLPEKEKMLRSIERQQSIKENLFLLLLQKREEAAINLAVTAPSVKVVDFAETSSLPVAPKKMVVFGLAGLLGLFLPFTFFYVRNVFDTQIANRLDLEKLFPTVPIAAEIPHIKNKRAFMDINDRSQMAESFRILATNLKFLLPKAAKGSVVYVSSCTAGEGKSLLSYNLSVALSSLNKKVLLVGADLRNPSLHDFFGMGVSSKGLSNFLKNSDQNPRDFIYPGLDMAQGHKVCLSGPIPPNAPLLLSSEGFSKFISEVKKEFDYIIVDTAPMLLVTDTSLISEYADITLLVARAGLTDKSILEKLRNSKQVENFKNMALVLNDSKSLLETNYQYGPKK</sequence>
<evidence type="ECO:0000256" key="3">
    <source>
        <dbReference type="ARBA" id="ARBA00022679"/>
    </source>
</evidence>
<keyword evidence="13" id="KW-1185">Reference proteome</keyword>
<evidence type="ECO:0000256" key="2">
    <source>
        <dbReference type="ARBA" id="ARBA00011903"/>
    </source>
</evidence>
<dbReference type="InterPro" id="IPR050445">
    <property type="entry name" value="Bact_polysacc_biosynth/exp"/>
</dbReference>
<evidence type="ECO:0000259" key="10">
    <source>
        <dbReference type="Pfam" id="PF13614"/>
    </source>
</evidence>
<dbReference type="InterPro" id="IPR025669">
    <property type="entry name" value="AAA_dom"/>
</dbReference>
<keyword evidence="7" id="KW-0829">Tyrosine-protein kinase</keyword>
<feature type="domain" description="Tyrosine-protein kinase G-rich" evidence="11">
    <location>
        <begin position="441"/>
        <end position="514"/>
    </location>
</feature>
<evidence type="ECO:0000256" key="4">
    <source>
        <dbReference type="ARBA" id="ARBA00022741"/>
    </source>
</evidence>
<dbReference type="EMBL" id="JBHTHY010000008">
    <property type="protein sequence ID" value="MFD0798197.1"/>
    <property type="molecule type" value="Genomic_DNA"/>
</dbReference>